<evidence type="ECO:0000313" key="2">
    <source>
        <dbReference type="Proteomes" id="UP001279734"/>
    </source>
</evidence>
<reference evidence="1" key="1">
    <citation type="submission" date="2023-05" db="EMBL/GenBank/DDBJ databases">
        <title>Nepenthes gracilis genome sequencing.</title>
        <authorList>
            <person name="Fukushima K."/>
        </authorList>
    </citation>
    <scope>NUCLEOTIDE SEQUENCE</scope>
    <source>
        <strain evidence="1">SING2019-196</strain>
    </source>
</reference>
<dbReference type="EMBL" id="BSYO01000133">
    <property type="protein sequence ID" value="GMH32144.1"/>
    <property type="molecule type" value="Genomic_DNA"/>
</dbReference>
<keyword evidence="2" id="KW-1185">Reference proteome</keyword>
<dbReference type="Proteomes" id="UP001279734">
    <property type="component" value="Unassembled WGS sequence"/>
</dbReference>
<dbReference type="AlphaFoldDB" id="A0AAD3Y921"/>
<comment type="caution">
    <text evidence="1">The sequence shown here is derived from an EMBL/GenBank/DDBJ whole genome shotgun (WGS) entry which is preliminary data.</text>
</comment>
<proteinExistence type="predicted"/>
<name>A0AAD3Y921_NEPGR</name>
<accession>A0AAD3Y921</accession>
<sequence>MAMMLILPEMMWQRSVSNLSPRSLAGERLSNAAHVGCADAKNVISADSGHHDGATPLCLPVKQTDTNANIEMLVDGTPKTLDPGDGRSDRGTASAVSQPHALTTMLNVLVLFRHEVGQRFCSSVEFDTLSTEQPSSGHLALPSLFFVK</sequence>
<protein>
    <submittedName>
        <fullName evidence="1">Uncharacterized protein</fullName>
    </submittedName>
</protein>
<evidence type="ECO:0000313" key="1">
    <source>
        <dbReference type="EMBL" id="GMH32144.1"/>
    </source>
</evidence>
<organism evidence="1 2">
    <name type="scientific">Nepenthes gracilis</name>
    <name type="common">Slender pitcher plant</name>
    <dbReference type="NCBI Taxonomy" id="150966"/>
    <lineage>
        <taxon>Eukaryota</taxon>
        <taxon>Viridiplantae</taxon>
        <taxon>Streptophyta</taxon>
        <taxon>Embryophyta</taxon>
        <taxon>Tracheophyta</taxon>
        <taxon>Spermatophyta</taxon>
        <taxon>Magnoliopsida</taxon>
        <taxon>eudicotyledons</taxon>
        <taxon>Gunneridae</taxon>
        <taxon>Pentapetalae</taxon>
        <taxon>Caryophyllales</taxon>
        <taxon>Nepenthaceae</taxon>
        <taxon>Nepenthes</taxon>
    </lineage>
</organism>
<gene>
    <name evidence="1" type="ORF">Nepgr_033988</name>
</gene>